<accession>K0TJU4</accession>
<feature type="compositionally biased region" description="Polar residues" evidence="1">
    <location>
        <begin position="102"/>
        <end position="114"/>
    </location>
</feature>
<sequence length="374" mass="41870">MEAARRMRGAALAAALVSALSTLLLVANLGMPSRSWDSSYYDERSSSSLRRNRRVLNLDAFADPKSVEGRSQESQDASNILSQMKAFEEQRGITRGAGDSSYDPTMTLSSGSGINVGNLQAGAEKQLDEMQMMQQGQSSAADGLLYQPIKFEERPVSRNVLGTIYAPTLHDKNFSLYEQDYRSAIEDWVVMMHGAGQPLLHSFEYIPTETETYYAVWGWQRGRIEGSAWRVGGSQAEYLDVYSYVDPRGYDLESAPVLTVDGDHAAFHGWHPAAYGHVLDYHLSQVAFLKSQVHDECRFLFVEGSLKDILLYIDPAFYERVTWLKKGQIAKINGNLLMGFHEVSARKEFPRVWGKWLASKLARNLAIPCPEGFS</sequence>
<keyword evidence="3" id="KW-1185">Reference proteome</keyword>
<evidence type="ECO:0000313" key="2">
    <source>
        <dbReference type="EMBL" id="EJK77474.1"/>
    </source>
</evidence>
<organism evidence="2 3">
    <name type="scientific">Thalassiosira oceanica</name>
    <name type="common">Marine diatom</name>
    <dbReference type="NCBI Taxonomy" id="159749"/>
    <lineage>
        <taxon>Eukaryota</taxon>
        <taxon>Sar</taxon>
        <taxon>Stramenopiles</taxon>
        <taxon>Ochrophyta</taxon>
        <taxon>Bacillariophyta</taxon>
        <taxon>Coscinodiscophyceae</taxon>
        <taxon>Thalassiosirophycidae</taxon>
        <taxon>Thalassiosirales</taxon>
        <taxon>Thalassiosiraceae</taxon>
        <taxon>Thalassiosira</taxon>
    </lineage>
</organism>
<feature type="region of interest" description="Disordered" evidence="1">
    <location>
        <begin position="93"/>
        <end position="114"/>
    </location>
</feature>
<gene>
    <name evidence="2" type="ORF">THAOC_00694</name>
</gene>
<evidence type="ECO:0000256" key="1">
    <source>
        <dbReference type="SAM" id="MobiDB-lite"/>
    </source>
</evidence>
<protein>
    <submittedName>
        <fullName evidence="2">Uncharacterized protein</fullName>
    </submittedName>
</protein>
<evidence type="ECO:0000313" key="3">
    <source>
        <dbReference type="Proteomes" id="UP000266841"/>
    </source>
</evidence>
<dbReference type="Proteomes" id="UP000266841">
    <property type="component" value="Unassembled WGS sequence"/>
</dbReference>
<dbReference type="EMBL" id="AGNL01000821">
    <property type="protein sequence ID" value="EJK77474.1"/>
    <property type="molecule type" value="Genomic_DNA"/>
</dbReference>
<comment type="caution">
    <text evidence="2">The sequence shown here is derived from an EMBL/GenBank/DDBJ whole genome shotgun (WGS) entry which is preliminary data.</text>
</comment>
<name>K0TJU4_THAOC</name>
<proteinExistence type="predicted"/>
<reference evidence="2 3" key="1">
    <citation type="journal article" date="2012" name="Genome Biol.">
        <title>Genome and low-iron response of an oceanic diatom adapted to chronic iron limitation.</title>
        <authorList>
            <person name="Lommer M."/>
            <person name="Specht M."/>
            <person name="Roy A.S."/>
            <person name="Kraemer L."/>
            <person name="Andreson R."/>
            <person name="Gutowska M.A."/>
            <person name="Wolf J."/>
            <person name="Bergner S.V."/>
            <person name="Schilhabel M.B."/>
            <person name="Klostermeier U.C."/>
            <person name="Beiko R.G."/>
            <person name="Rosenstiel P."/>
            <person name="Hippler M."/>
            <person name="Laroche J."/>
        </authorList>
    </citation>
    <scope>NUCLEOTIDE SEQUENCE [LARGE SCALE GENOMIC DNA]</scope>
    <source>
        <strain evidence="2 3">CCMP1005</strain>
    </source>
</reference>
<dbReference type="eggNOG" id="ENOG502SA5A">
    <property type="taxonomic scope" value="Eukaryota"/>
</dbReference>
<dbReference type="AlphaFoldDB" id="K0TJU4"/>